<dbReference type="SUPFAM" id="SSF50494">
    <property type="entry name" value="Trypsin-like serine proteases"/>
    <property type="match status" value="1"/>
</dbReference>
<dbReference type="EMBL" id="JAIWYP010000007">
    <property type="protein sequence ID" value="KAH3795514.1"/>
    <property type="molecule type" value="Genomic_DNA"/>
</dbReference>
<dbReference type="InterPro" id="IPR009003">
    <property type="entry name" value="Peptidase_S1_PA"/>
</dbReference>
<dbReference type="Pfam" id="PF15112">
    <property type="entry name" value="DUF4559"/>
    <property type="match status" value="1"/>
</dbReference>
<organism evidence="2 3">
    <name type="scientific">Dreissena polymorpha</name>
    <name type="common">Zebra mussel</name>
    <name type="synonym">Mytilus polymorpha</name>
    <dbReference type="NCBI Taxonomy" id="45954"/>
    <lineage>
        <taxon>Eukaryota</taxon>
        <taxon>Metazoa</taxon>
        <taxon>Spiralia</taxon>
        <taxon>Lophotrochozoa</taxon>
        <taxon>Mollusca</taxon>
        <taxon>Bivalvia</taxon>
        <taxon>Autobranchia</taxon>
        <taxon>Heteroconchia</taxon>
        <taxon>Euheterodonta</taxon>
        <taxon>Imparidentia</taxon>
        <taxon>Neoheterodontei</taxon>
        <taxon>Myida</taxon>
        <taxon>Dreissenoidea</taxon>
        <taxon>Dreissenidae</taxon>
        <taxon>Dreissena</taxon>
    </lineage>
</organism>
<accession>A0A9D4J4E0</accession>
<name>A0A9D4J4E0_DREPO</name>
<dbReference type="Gene3D" id="2.40.10.10">
    <property type="entry name" value="Trypsin-like serine proteases"/>
    <property type="match status" value="1"/>
</dbReference>
<feature type="compositionally biased region" description="Basic and acidic residues" evidence="1">
    <location>
        <begin position="302"/>
        <end position="325"/>
    </location>
</feature>
<dbReference type="AlphaFoldDB" id="A0A9D4J4E0"/>
<protein>
    <recommendedName>
        <fullName evidence="4">Serine protease</fullName>
    </recommendedName>
</protein>
<evidence type="ECO:0000313" key="3">
    <source>
        <dbReference type="Proteomes" id="UP000828390"/>
    </source>
</evidence>
<reference evidence="2" key="2">
    <citation type="submission" date="2020-11" db="EMBL/GenBank/DDBJ databases">
        <authorList>
            <person name="McCartney M.A."/>
            <person name="Auch B."/>
            <person name="Kono T."/>
            <person name="Mallez S."/>
            <person name="Becker A."/>
            <person name="Gohl D.M."/>
            <person name="Silverstein K.A.T."/>
            <person name="Koren S."/>
            <person name="Bechman K.B."/>
            <person name="Herman A."/>
            <person name="Abrahante J.E."/>
            <person name="Garbe J."/>
        </authorList>
    </citation>
    <scope>NUCLEOTIDE SEQUENCE</scope>
    <source>
        <strain evidence="2">Duluth1</strain>
        <tissue evidence="2">Whole animal</tissue>
    </source>
</reference>
<dbReference type="InterPro" id="IPR043504">
    <property type="entry name" value="Peptidase_S1_PA_chymotrypsin"/>
</dbReference>
<dbReference type="Proteomes" id="UP000828390">
    <property type="component" value="Unassembled WGS sequence"/>
</dbReference>
<feature type="region of interest" description="Disordered" evidence="1">
    <location>
        <begin position="302"/>
        <end position="329"/>
    </location>
</feature>
<dbReference type="PANTHER" id="PTHR35083:SF1">
    <property type="entry name" value="RGD1565685 PROTEIN"/>
    <property type="match status" value="1"/>
</dbReference>
<comment type="caution">
    <text evidence="2">The sequence shown here is derived from an EMBL/GenBank/DDBJ whole genome shotgun (WGS) entry which is preliminary data.</text>
</comment>
<evidence type="ECO:0000256" key="1">
    <source>
        <dbReference type="SAM" id="MobiDB-lite"/>
    </source>
</evidence>
<dbReference type="PANTHER" id="PTHR35083">
    <property type="entry name" value="RGD1565685 PROTEIN"/>
    <property type="match status" value="1"/>
</dbReference>
<sequence>MASLEGMFTDREITNWLKAWLAMDIFKSGVEDFVEKEAKRLHTCIYQTVWSSLDAPVACIGCHTANLLKCPTPGICNRRGVHSICRSMHNTASKQPRPCPLHVCNKVLEEIVKSHKYSRPSWKNTNANLWARNPWEIAKAYLPPDGYIGTSSSQDTDLNGILCLMMYCTHFDSKFSFIISTGKNDPPCLLTKAREIGRNIRHSTHCQVTDSELQNIFIVLSSLLTDPTCLAQDVSAQKAVRKLAQLQTKTIAIRADEMVQLLESAQEFLKQLQNKALNSFGEISLYMENCVNDVKEHTHKRLLEDHGEQSQKCKKARGGEKHSPKSPESMFKSCAGISKSTHAFNPTPIFGHLKKPFFDAMTQEMMGIYYETMKSVGAILVGQTTIGTGFRVGSKYIMTAWHVVQQILDPMDTGTSDLDKLQNAYISFSDPAISNSVLKYKFKQIEFFDEKFDFAVLEILNPDQQLPEKLCLWEKELPQSLEHVSISGVGKCNRKVFEYRCPIVDQHDQNLRSEIDIFFQKHCNVVIDNLDEKHIKKMRKKKIDPKAVVDQGYKGFDDKFKLLTHCSMGQGASGSPMIACLDPAAGTVKTVAMLTHGIPEFSFCMNDLATNSMPNHLRFEAGLRTNFIFEKLSLEKLTLAEDLFS</sequence>
<proteinExistence type="predicted"/>
<reference evidence="2" key="1">
    <citation type="journal article" date="2019" name="bioRxiv">
        <title>The Genome of the Zebra Mussel, Dreissena polymorpha: A Resource for Invasive Species Research.</title>
        <authorList>
            <person name="McCartney M.A."/>
            <person name="Auch B."/>
            <person name="Kono T."/>
            <person name="Mallez S."/>
            <person name="Zhang Y."/>
            <person name="Obille A."/>
            <person name="Becker A."/>
            <person name="Abrahante J.E."/>
            <person name="Garbe J."/>
            <person name="Badalamenti J.P."/>
            <person name="Herman A."/>
            <person name="Mangelson H."/>
            <person name="Liachko I."/>
            <person name="Sullivan S."/>
            <person name="Sone E.D."/>
            <person name="Koren S."/>
            <person name="Silverstein K.A.T."/>
            <person name="Beckman K.B."/>
            <person name="Gohl D.M."/>
        </authorList>
    </citation>
    <scope>NUCLEOTIDE SEQUENCE</scope>
    <source>
        <strain evidence="2">Duluth1</strain>
        <tissue evidence="2">Whole animal</tissue>
    </source>
</reference>
<gene>
    <name evidence="2" type="ORF">DPMN_149069</name>
</gene>
<evidence type="ECO:0000313" key="2">
    <source>
        <dbReference type="EMBL" id="KAH3795514.1"/>
    </source>
</evidence>
<keyword evidence="3" id="KW-1185">Reference proteome</keyword>
<dbReference type="InterPro" id="IPR027897">
    <property type="entry name" value="DUF4559"/>
</dbReference>
<evidence type="ECO:0008006" key="4">
    <source>
        <dbReference type="Google" id="ProtNLM"/>
    </source>
</evidence>